<evidence type="ECO:0000256" key="7">
    <source>
        <dbReference type="ARBA" id="ARBA00022832"/>
    </source>
</evidence>
<dbReference type="STRING" id="1121393.SAMN02745216_04357"/>
<keyword evidence="9 11" id="KW-0275">Fatty acid biosynthesis</keyword>
<evidence type="ECO:0000313" key="16">
    <source>
        <dbReference type="Proteomes" id="UP000183994"/>
    </source>
</evidence>
<dbReference type="NCBIfam" id="NF005589">
    <property type="entry name" value="PRK07314.1"/>
    <property type="match status" value="1"/>
</dbReference>
<dbReference type="Proteomes" id="UP000183994">
    <property type="component" value="Unassembled WGS sequence"/>
</dbReference>
<accession>A0A1M6WMN7</accession>
<dbReference type="OrthoDB" id="9816204at2"/>
<keyword evidence="10 11" id="KW-0012">Acyltransferase</keyword>
<dbReference type="RefSeq" id="WP_073478360.1">
    <property type="nucleotide sequence ID" value="NZ_FQZU01000039.1"/>
</dbReference>
<dbReference type="InterPro" id="IPR014031">
    <property type="entry name" value="Ketoacyl_synth_C"/>
</dbReference>
<sequence length="416" mass="43764">MNTCTPEIVVTGLGMVTPLGVGVESTWSALCQGKSGVGPITRFDTSGFKTTIAAEVKDFNAEDFMSKKEARKAERFIAYIIAASKMALDDAGLVIDSGNAERVGVFTGCGLGGLQTMEESRDVIVNRGPGRVSPFFIPMLIGNMGPGLIAIHFGAKGPNCSVATACAAGTHSVGEAMRILQHGQADAMITGGVESVITPLCIAGFNSMKALSTRNSEPEKASRPFDKERDGFVVGEGAGILILETREHAEKRGARIYATLAGYGMSGDAYHMTAPSPEGEGMARCMKSAIEDAGLPLEAVDYINAHGTSTQFNDLCETQAVKSLFGEHAYKLAISSTKSMTGHLLGGAGGVESVFTALTVYHDLIPPTINQESPDPECDLDYVPNQARKQVVNAAMNNSFGFGGTNASVIMKKFKA</sequence>
<dbReference type="InterPro" id="IPR014030">
    <property type="entry name" value="Ketoacyl_synth_N"/>
</dbReference>
<dbReference type="Pfam" id="PF00109">
    <property type="entry name" value="ketoacyl-synt"/>
    <property type="match status" value="1"/>
</dbReference>
<dbReference type="UniPathway" id="UPA00094"/>
<comment type="pathway">
    <text evidence="1 11">Lipid metabolism; fatty acid biosynthesis.</text>
</comment>
<evidence type="ECO:0000256" key="5">
    <source>
        <dbReference type="ARBA" id="ARBA00022516"/>
    </source>
</evidence>
<dbReference type="EC" id="2.3.1.179" evidence="3 11"/>
<dbReference type="SUPFAM" id="SSF53901">
    <property type="entry name" value="Thiolase-like"/>
    <property type="match status" value="2"/>
</dbReference>
<dbReference type="PROSITE" id="PS52004">
    <property type="entry name" value="KS3_2"/>
    <property type="match status" value="1"/>
</dbReference>
<evidence type="ECO:0000256" key="2">
    <source>
        <dbReference type="ARBA" id="ARBA00008467"/>
    </source>
</evidence>
<dbReference type="InterPro" id="IPR018201">
    <property type="entry name" value="Ketoacyl_synth_AS"/>
</dbReference>
<feature type="active site" description="For beta-ketoacyl synthase activity" evidence="12">
    <location>
        <position position="166"/>
    </location>
</feature>
<dbReference type="PANTHER" id="PTHR11712:SF336">
    <property type="entry name" value="3-OXOACYL-[ACYL-CARRIER-PROTEIN] SYNTHASE, MITOCHONDRIAL"/>
    <property type="match status" value="1"/>
</dbReference>
<dbReference type="NCBIfam" id="TIGR03150">
    <property type="entry name" value="fabF"/>
    <property type="match status" value="1"/>
</dbReference>
<feature type="domain" description="Ketosynthase family 3 (KS3)" evidence="14">
    <location>
        <begin position="5"/>
        <end position="413"/>
    </location>
</feature>
<dbReference type="CDD" id="cd00834">
    <property type="entry name" value="KAS_I_II"/>
    <property type="match status" value="1"/>
</dbReference>
<protein>
    <recommendedName>
        <fullName evidence="4 11">3-oxoacyl-[acyl-carrier-protein] synthase 2</fullName>
        <ecNumber evidence="3 11">2.3.1.179</ecNumber>
    </recommendedName>
</protein>
<dbReference type="InterPro" id="IPR020841">
    <property type="entry name" value="PKS_Beta-ketoAc_synthase_dom"/>
</dbReference>
<reference evidence="16" key="1">
    <citation type="submission" date="2016-11" db="EMBL/GenBank/DDBJ databases">
        <authorList>
            <person name="Varghese N."/>
            <person name="Submissions S."/>
        </authorList>
    </citation>
    <scope>NUCLEOTIDE SEQUENCE [LARGE SCALE GENOMIC DNA]</scope>
    <source>
        <strain evidence="16">DSM 16219</strain>
    </source>
</reference>
<dbReference type="GO" id="GO:0006633">
    <property type="term" value="P:fatty acid biosynthetic process"/>
    <property type="evidence" value="ECO:0007669"/>
    <property type="project" value="UniProtKB-UniRule"/>
</dbReference>
<dbReference type="InterPro" id="IPR000794">
    <property type="entry name" value="Beta-ketoacyl_synthase"/>
</dbReference>
<keyword evidence="7" id="KW-0276">Fatty acid metabolism</keyword>
<keyword evidence="8" id="KW-0443">Lipid metabolism</keyword>
<dbReference type="Gene3D" id="3.40.47.10">
    <property type="match status" value="1"/>
</dbReference>
<dbReference type="PROSITE" id="PS00606">
    <property type="entry name" value="KS3_1"/>
    <property type="match status" value="1"/>
</dbReference>
<evidence type="ECO:0000259" key="14">
    <source>
        <dbReference type="PROSITE" id="PS52004"/>
    </source>
</evidence>
<dbReference type="InterPro" id="IPR016039">
    <property type="entry name" value="Thiolase-like"/>
</dbReference>
<evidence type="ECO:0000256" key="1">
    <source>
        <dbReference type="ARBA" id="ARBA00005194"/>
    </source>
</evidence>
<organism evidence="15 16">
    <name type="scientific">Desulfatibacillum alkenivorans DSM 16219</name>
    <dbReference type="NCBI Taxonomy" id="1121393"/>
    <lineage>
        <taxon>Bacteria</taxon>
        <taxon>Pseudomonadati</taxon>
        <taxon>Thermodesulfobacteriota</taxon>
        <taxon>Desulfobacteria</taxon>
        <taxon>Desulfobacterales</taxon>
        <taxon>Desulfatibacillaceae</taxon>
        <taxon>Desulfatibacillum</taxon>
    </lineage>
</organism>
<gene>
    <name evidence="15" type="ORF">SAMN02745216_04357</name>
</gene>
<evidence type="ECO:0000256" key="9">
    <source>
        <dbReference type="ARBA" id="ARBA00023160"/>
    </source>
</evidence>
<evidence type="ECO:0000256" key="12">
    <source>
        <dbReference type="PIRSR" id="PIRSR000447-1"/>
    </source>
</evidence>
<dbReference type="GO" id="GO:0005829">
    <property type="term" value="C:cytosol"/>
    <property type="evidence" value="ECO:0007669"/>
    <property type="project" value="TreeGrafter"/>
</dbReference>
<dbReference type="PIRSF" id="PIRSF000447">
    <property type="entry name" value="KAS_II"/>
    <property type="match status" value="1"/>
</dbReference>
<evidence type="ECO:0000256" key="10">
    <source>
        <dbReference type="ARBA" id="ARBA00023315"/>
    </source>
</evidence>
<dbReference type="InterPro" id="IPR017568">
    <property type="entry name" value="3-oxoacyl-ACP_synth-2"/>
</dbReference>
<dbReference type="GO" id="GO:0004315">
    <property type="term" value="F:3-oxoacyl-[acyl-carrier-protein] synthase activity"/>
    <property type="evidence" value="ECO:0007669"/>
    <property type="project" value="UniProtKB-UniRule"/>
</dbReference>
<evidence type="ECO:0000256" key="11">
    <source>
        <dbReference type="PIRNR" id="PIRNR000447"/>
    </source>
</evidence>
<keyword evidence="6 11" id="KW-0808">Transferase</keyword>
<evidence type="ECO:0000256" key="4">
    <source>
        <dbReference type="ARBA" id="ARBA00014657"/>
    </source>
</evidence>
<evidence type="ECO:0000256" key="13">
    <source>
        <dbReference type="RuleBase" id="RU003694"/>
    </source>
</evidence>
<dbReference type="EMBL" id="FQZU01000039">
    <property type="protein sequence ID" value="SHK95007.1"/>
    <property type="molecule type" value="Genomic_DNA"/>
</dbReference>
<dbReference type="Pfam" id="PF02801">
    <property type="entry name" value="Ketoacyl-synt_C"/>
    <property type="match status" value="1"/>
</dbReference>
<evidence type="ECO:0000256" key="6">
    <source>
        <dbReference type="ARBA" id="ARBA00022679"/>
    </source>
</evidence>
<proteinExistence type="inferred from homology"/>
<comment type="similarity">
    <text evidence="2 11 13">Belongs to the thiolase-like superfamily. Beta-ketoacyl-ACP synthases family.</text>
</comment>
<dbReference type="PANTHER" id="PTHR11712">
    <property type="entry name" value="POLYKETIDE SYNTHASE-RELATED"/>
    <property type="match status" value="1"/>
</dbReference>
<comment type="catalytic activity">
    <reaction evidence="11">
        <text>(9Z)-hexadecenoyl-[ACP] + malonyl-[ACP] + H(+) = 3-oxo-(11Z)-octadecenoyl-[ACP] + holo-[ACP] + CO2</text>
        <dbReference type="Rhea" id="RHEA:55040"/>
        <dbReference type="Rhea" id="RHEA-COMP:9623"/>
        <dbReference type="Rhea" id="RHEA-COMP:9685"/>
        <dbReference type="Rhea" id="RHEA-COMP:10800"/>
        <dbReference type="Rhea" id="RHEA-COMP:14074"/>
        <dbReference type="ChEBI" id="CHEBI:15378"/>
        <dbReference type="ChEBI" id="CHEBI:16526"/>
        <dbReference type="ChEBI" id="CHEBI:64479"/>
        <dbReference type="ChEBI" id="CHEBI:78449"/>
        <dbReference type="ChEBI" id="CHEBI:83989"/>
        <dbReference type="ChEBI" id="CHEBI:138538"/>
        <dbReference type="EC" id="2.3.1.179"/>
    </reaction>
</comment>
<evidence type="ECO:0000256" key="8">
    <source>
        <dbReference type="ARBA" id="ARBA00023098"/>
    </source>
</evidence>
<comment type="catalytic activity">
    <reaction evidence="11">
        <text>a fatty acyl-[ACP] + malonyl-[ACP] + H(+) = a 3-oxoacyl-[ACP] + holo-[ACP] + CO2</text>
        <dbReference type="Rhea" id="RHEA:22836"/>
        <dbReference type="Rhea" id="RHEA-COMP:9623"/>
        <dbReference type="Rhea" id="RHEA-COMP:9685"/>
        <dbReference type="Rhea" id="RHEA-COMP:9916"/>
        <dbReference type="Rhea" id="RHEA-COMP:14125"/>
        <dbReference type="ChEBI" id="CHEBI:15378"/>
        <dbReference type="ChEBI" id="CHEBI:16526"/>
        <dbReference type="ChEBI" id="CHEBI:64479"/>
        <dbReference type="ChEBI" id="CHEBI:78449"/>
        <dbReference type="ChEBI" id="CHEBI:78776"/>
        <dbReference type="ChEBI" id="CHEBI:138651"/>
    </reaction>
</comment>
<evidence type="ECO:0000313" key="15">
    <source>
        <dbReference type="EMBL" id="SHK95007.1"/>
    </source>
</evidence>
<name>A0A1M6WMN7_9BACT</name>
<dbReference type="AlphaFoldDB" id="A0A1M6WMN7"/>
<dbReference type="FunFam" id="3.40.47.10:FF:000009">
    <property type="entry name" value="3-oxoacyl-[acyl-carrier-protein] synthase 2"/>
    <property type="match status" value="1"/>
</dbReference>
<evidence type="ECO:0000256" key="3">
    <source>
        <dbReference type="ARBA" id="ARBA00012356"/>
    </source>
</evidence>
<keyword evidence="5 11" id="KW-0444">Lipid biosynthesis</keyword>
<comment type="function">
    <text evidence="11">Involved in the type II fatty acid elongation cycle. Catalyzes the elongation of a wide range of acyl-ACP by the addition of two carbons from malonyl-ACP to an acyl acceptor. Can efficiently catalyze the conversion of palmitoleoyl-ACP (cis-hexadec-9-enoyl-ACP) to cis-vaccenoyl-ACP (cis-octadec-11-enoyl-ACP), an essential step in the thermal regulation of fatty acid composition.</text>
</comment>
<dbReference type="SMART" id="SM00825">
    <property type="entry name" value="PKS_KS"/>
    <property type="match status" value="1"/>
</dbReference>
<keyword evidence="16" id="KW-1185">Reference proteome</keyword>